<feature type="binding site" evidence="6">
    <location>
        <position position="226"/>
    </location>
    <ligand>
        <name>a divalent metal cation</name>
        <dbReference type="ChEBI" id="CHEBI:60240"/>
        <label>2</label>
        <note>catalytic</note>
    </ligand>
</feature>
<evidence type="ECO:0000256" key="3">
    <source>
        <dbReference type="ARBA" id="ARBA00022670"/>
    </source>
</evidence>
<evidence type="ECO:0000256" key="2">
    <source>
        <dbReference type="ARBA" id="ARBA00022438"/>
    </source>
</evidence>
<comment type="function">
    <text evidence="1 6">Removes the N-terminal methionine from nascent proteins. The N-terminal methionine is often cleaved when the second residue in the primary sequence is small and uncharged (Met-Ala-, Cys, Gly, Pro, Ser, Thr, or Val). Requires deformylation of the N(alpha)-formylated initiator methionine before it can be hydrolyzed.</text>
</comment>
<dbReference type="InterPro" id="IPR036005">
    <property type="entry name" value="Creatinase/aminopeptidase-like"/>
</dbReference>
<evidence type="ECO:0000259" key="8">
    <source>
        <dbReference type="Pfam" id="PF00557"/>
    </source>
</evidence>
<evidence type="ECO:0000256" key="1">
    <source>
        <dbReference type="ARBA" id="ARBA00002521"/>
    </source>
</evidence>
<dbReference type="Proteomes" id="UP001237207">
    <property type="component" value="Unassembled WGS sequence"/>
</dbReference>
<feature type="binding site" evidence="6">
    <location>
        <position position="130"/>
    </location>
    <ligand>
        <name>a divalent metal cation</name>
        <dbReference type="ChEBI" id="CHEBI:60240"/>
        <label>2</label>
        <note>catalytic</note>
    </ligand>
</feature>
<dbReference type="GO" id="GO:0004239">
    <property type="term" value="F:initiator methionyl aminopeptidase activity"/>
    <property type="evidence" value="ECO:0007669"/>
    <property type="project" value="UniProtKB-UniRule"/>
</dbReference>
<dbReference type="GO" id="GO:0005829">
    <property type="term" value="C:cytosol"/>
    <property type="evidence" value="ECO:0007669"/>
    <property type="project" value="TreeGrafter"/>
</dbReference>
<feature type="binding site" evidence="6">
    <location>
        <position position="102"/>
    </location>
    <ligand>
        <name>substrate</name>
    </ligand>
</feature>
<dbReference type="Gene3D" id="3.90.230.10">
    <property type="entry name" value="Creatinase/methionine aminopeptidase superfamily"/>
    <property type="match status" value="1"/>
</dbReference>
<feature type="binding site" evidence="6">
    <location>
        <position position="257"/>
    </location>
    <ligand>
        <name>a divalent metal cation</name>
        <dbReference type="ChEBI" id="CHEBI:60240"/>
        <label>1</label>
    </ligand>
</feature>
<dbReference type="InterPro" id="IPR000994">
    <property type="entry name" value="Pept_M24"/>
</dbReference>
<comment type="similarity">
    <text evidence="6">Belongs to the peptidase M24A family. Methionine aminopeptidase type 1 subfamily.</text>
</comment>
<keyword evidence="3 6" id="KW-0645">Protease</keyword>
<protein>
    <recommendedName>
        <fullName evidence="6 7">Methionine aminopeptidase</fullName>
        <shortName evidence="6">MAP</shortName>
        <shortName evidence="6">MetAP</shortName>
        <ecNumber evidence="6 7">3.4.11.18</ecNumber>
    </recommendedName>
    <alternativeName>
        <fullName evidence="6">Peptidase M</fullName>
    </alternativeName>
</protein>
<dbReference type="EMBL" id="JAUSUC010000076">
    <property type="protein sequence ID" value="MDQ0216775.1"/>
    <property type="molecule type" value="Genomic_DNA"/>
</dbReference>
<dbReference type="InterPro" id="IPR001714">
    <property type="entry name" value="Pept_M24_MAP"/>
</dbReference>
<dbReference type="GO" id="GO:0070006">
    <property type="term" value="F:metalloaminopeptidase activity"/>
    <property type="evidence" value="ECO:0007669"/>
    <property type="project" value="UniProtKB-UniRule"/>
</dbReference>
<dbReference type="Pfam" id="PF00557">
    <property type="entry name" value="Peptidase_M24"/>
    <property type="match status" value="1"/>
</dbReference>
<evidence type="ECO:0000256" key="5">
    <source>
        <dbReference type="ARBA" id="ARBA00022801"/>
    </source>
</evidence>
<dbReference type="EC" id="3.4.11.18" evidence="6 7"/>
<evidence type="ECO:0000256" key="4">
    <source>
        <dbReference type="ARBA" id="ARBA00022723"/>
    </source>
</evidence>
<dbReference type="InterPro" id="IPR002467">
    <property type="entry name" value="Pept_M24A_MAP1"/>
</dbReference>
<comment type="catalytic activity">
    <reaction evidence="6 7">
        <text>Release of N-terminal amino acids, preferentially methionine, from peptides and arylamides.</text>
        <dbReference type="EC" id="3.4.11.18"/>
    </reaction>
</comment>
<name>A0AAJ1T1C2_9BACI</name>
<dbReference type="AlphaFoldDB" id="A0AAJ1T1C2"/>
<dbReference type="PANTHER" id="PTHR43330">
    <property type="entry name" value="METHIONINE AMINOPEPTIDASE"/>
    <property type="match status" value="1"/>
</dbReference>
<dbReference type="HAMAP" id="MF_01974">
    <property type="entry name" value="MetAP_1"/>
    <property type="match status" value="1"/>
</dbReference>
<organism evidence="9 10">
    <name type="scientific">Oikeobacillus pervagus</name>
    <dbReference type="NCBI Taxonomy" id="1325931"/>
    <lineage>
        <taxon>Bacteria</taxon>
        <taxon>Bacillati</taxon>
        <taxon>Bacillota</taxon>
        <taxon>Bacilli</taxon>
        <taxon>Bacillales</taxon>
        <taxon>Bacillaceae</taxon>
        <taxon>Oikeobacillus</taxon>
    </lineage>
</organism>
<gene>
    <name evidence="6" type="primary">map</name>
    <name evidence="9" type="ORF">J2S13_003261</name>
</gene>
<dbReference type="CDD" id="cd01086">
    <property type="entry name" value="MetAP1"/>
    <property type="match status" value="1"/>
</dbReference>
<keyword evidence="4 6" id="KW-0479">Metal-binding</keyword>
<comment type="caution">
    <text evidence="9">The sequence shown here is derived from an EMBL/GenBank/DDBJ whole genome shotgun (WGS) entry which is preliminary data.</text>
</comment>
<dbReference type="PANTHER" id="PTHR43330:SF17">
    <property type="entry name" value="METHIONINE AMINOPEPTIDASE"/>
    <property type="match status" value="1"/>
</dbReference>
<dbReference type="GO" id="GO:0046872">
    <property type="term" value="F:metal ion binding"/>
    <property type="evidence" value="ECO:0007669"/>
    <property type="project" value="UniProtKB-UniRule"/>
</dbReference>
<feature type="domain" description="Peptidase M24" evidence="8">
    <location>
        <begin position="36"/>
        <end position="264"/>
    </location>
</feature>
<reference evidence="9" key="1">
    <citation type="submission" date="2023-07" db="EMBL/GenBank/DDBJ databases">
        <title>Genomic Encyclopedia of Type Strains, Phase IV (KMG-IV): sequencing the most valuable type-strain genomes for metagenomic binning, comparative biology and taxonomic classification.</title>
        <authorList>
            <person name="Goeker M."/>
        </authorList>
    </citation>
    <scope>NUCLEOTIDE SEQUENCE</scope>
    <source>
        <strain evidence="9">DSM 23947</strain>
    </source>
</reference>
<feature type="binding site" evidence="6">
    <location>
        <position position="119"/>
    </location>
    <ligand>
        <name>a divalent metal cation</name>
        <dbReference type="ChEBI" id="CHEBI:60240"/>
        <label>1</label>
    </ligand>
</feature>
<keyword evidence="2 6" id="KW-0031">Aminopeptidase</keyword>
<evidence type="ECO:0000256" key="7">
    <source>
        <dbReference type="RuleBase" id="RU003653"/>
    </source>
</evidence>
<accession>A0AAJ1T1C2</accession>
<evidence type="ECO:0000313" key="10">
    <source>
        <dbReference type="Proteomes" id="UP001237207"/>
    </source>
</evidence>
<dbReference type="SUPFAM" id="SSF55920">
    <property type="entry name" value="Creatinase/aminopeptidase"/>
    <property type="match status" value="1"/>
</dbReference>
<dbReference type="GO" id="GO:0006508">
    <property type="term" value="P:proteolysis"/>
    <property type="evidence" value="ECO:0007669"/>
    <property type="project" value="UniProtKB-KW"/>
</dbReference>
<feature type="binding site" evidence="6">
    <location>
        <position position="130"/>
    </location>
    <ligand>
        <name>a divalent metal cation</name>
        <dbReference type="ChEBI" id="CHEBI:60240"/>
        <label>1</label>
    </ligand>
</feature>
<evidence type="ECO:0000313" key="9">
    <source>
        <dbReference type="EMBL" id="MDQ0216775.1"/>
    </source>
</evidence>
<proteinExistence type="inferred from homology"/>
<dbReference type="PROSITE" id="PS00680">
    <property type="entry name" value="MAP_1"/>
    <property type="match status" value="1"/>
</dbReference>
<dbReference type="PRINTS" id="PR00599">
    <property type="entry name" value="MAPEPTIDASE"/>
</dbReference>
<comment type="subunit">
    <text evidence="6">Monomer.</text>
</comment>
<feature type="binding site" evidence="6">
    <location>
        <position position="200"/>
    </location>
    <ligand>
        <name>substrate</name>
    </ligand>
</feature>
<sequence length="274" mass="30123">MNKDPTTFLESVIKEAVSLNEGVNKMIVLKSPREIEQMHEAGKLLAATHKEIAKMIKPGVTTWDIEVFVDEFLKKHGATPEQKGYRGYKYATCASINDEICHGFPRKEALKQGDIVTIDMVVNLNGALADSAWSYGVGEVSEETQKLLDVTKASLYKGIEQVKVGNRIGDIGHAIQTYAEAQGFSVVRDFIGHGIGPSIHEKPEVPHFGLPGKGARIKEGMVFTIEPMINVGHWASKMDSNAWTARTMDGSLSAQYEHTIAVTKDGIKILTEQE</sequence>
<feature type="binding site" evidence="6">
    <location>
        <position position="257"/>
    </location>
    <ligand>
        <name>a divalent metal cation</name>
        <dbReference type="ChEBI" id="CHEBI:60240"/>
        <label>2</label>
        <note>catalytic</note>
    </ligand>
</feature>
<keyword evidence="5 6" id="KW-0378">Hydrolase</keyword>
<evidence type="ECO:0000256" key="6">
    <source>
        <dbReference type="HAMAP-Rule" id="MF_01974"/>
    </source>
</evidence>
<comment type="cofactor">
    <cofactor evidence="6">
        <name>Co(2+)</name>
        <dbReference type="ChEBI" id="CHEBI:48828"/>
    </cofactor>
    <cofactor evidence="6">
        <name>Zn(2+)</name>
        <dbReference type="ChEBI" id="CHEBI:29105"/>
    </cofactor>
    <cofactor evidence="6">
        <name>Mn(2+)</name>
        <dbReference type="ChEBI" id="CHEBI:29035"/>
    </cofactor>
    <cofactor evidence="6">
        <name>Fe(2+)</name>
        <dbReference type="ChEBI" id="CHEBI:29033"/>
    </cofactor>
    <text evidence="6">Binds 2 divalent metal cations per subunit. Has a high-affinity and a low affinity metal-binding site. The true nature of the physiological cofactor is under debate. The enzyme is active with cobalt, zinc, manganese or divalent iron ions. Most likely, methionine aminopeptidases function as mononuclear Fe(2+)-metalloproteases under physiological conditions, and the catalytically relevant metal-binding site has been assigned to the histidine-containing high-affinity site.</text>
</comment>
<keyword evidence="10" id="KW-1185">Reference proteome</keyword>
<dbReference type="NCBIfam" id="TIGR00500">
    <property type="entry name" value="met_pdase_I"/>
    <property type="match status" value="1"/>
</dbReference>
<feature type="binding site" evidence="6">
    <location>
        <position position="193"/>
    </location>
    <ligand>
        <name>a divalent metal cation</name>
        <dbReference type="ChEBI" id="CHEBI:60240"/>
        <label>2</label>
        <note>catalytic</note>
    </ligand>
</feature>